<gene>
    <name evidence="2" type="ORF">ALO75_200263</name>
</gene>
<reference evidence="2 3" key="1">
    <citation type="submission" date="2015-09" db="EMBL/GenBank/DDBJ databases">
        <title>Genome announcement of multiple Pseudomonas syringae strains.</title>
        <authorList>
            <person name="Thakur S."/>
            <person name="Wang P.W."/>
            <person name="Gong Y."/>
            <person name="Weir B.S."/>
            <person name="Guttman D.S."/>
        </authorList>
    </citation>
    <scope>NUCLEOTIDE SEQUENCE [LARGE SCALE GENOMIC DNA]</scope>
    <source>
        <strain evidence="2 3">ICMP17001</strain>
    </source>
</reference>
<evidence type="ECO:0000256" key="1">
    <source>
        <dbReference type="SAM" id="MobiDB-lite"/>
    </source>
</evidence>
<evidence type="ECO:0000313" key="3">
    <source>
        <dbReference type="Proteomes" id="UP000051335"/>
    </source>
</evidence>
<feature type="compositionally biased region" description="Basic and acidic residues" evidence="1">
    <location>
        <begin position="266"/>
        <end position="275"/>
    </location>
</feature>
<evidence type="ECO:0000313" key="2">
    <source>
        <dbReference type="EMBL" id="KPW97383.1"/>
    </source>
</evidence>
<feature type="compositionally biased region" description="Low complexity" evidence="1">
    <location>
        <begin position="281"/>
        <end position="313"/>
    </location>
</feature>
<sequence>MGKHLVELTQAVNQLHTLQADGLHAQQRHAVHAAQADNAGDTLIAVVIACRSQPERAPRFAQRALKRVIDILRRQCLQLGQFSFQGAGRDAKLYQRRPVLRQFAQCIAGGLLFGRRIEQLIERHVALQLVHADQLVEPLGQFGLPIQQLLLVLAAHQKELAGGLITGDPRDGLGFISQRLRCCHPLADIVLGGQVPESAATEGQQQHQQDRCADAQQQGGAAIEHQLRQFQRPLGRADLDVGEQRGQQAHRRQVGADQAGRREHRNLRECRERCPGQRQVADATGDQAQAQARQGQAQGGPAAPGLEAPALGQVMQRVIHRHPDQARAQHQRHDVHAAE</sequence>
<name>A0A0P9NIT1_9PSED</name>
<feature type="compositionally biased region" description="Basic and acidic residues" evidence="1">
    <location>
        <begin position="321"/>
        <end position="339"/>
    </location>
</feature>
<feature type="region of interest" description="Disordered" evidence="1">
    <location>
        <begin position="241"/>
        <end position="339"/>
    </location>
</feature>
<dbReference type="AlphaFoldDB" id="A0A0P9NIT1"/>
<proteinExistence type="predicted"/>
<accession>A0A0P9NIT1</accession>
<protein>
    <submittedName>
        <fullName evidence="2">Tripartite ferrous iron transport system, periplasmic protein EfeO</fullName>
    </submittedName>
</protein>
<organism evidence="2 3">
    <name type="scientific">Pseudomonas syringae pv. coryli</name>
    <dbReference type="NCBI Taxonomy" id="317659"/>
    <lineage>
        <taxon>Bacteria</taxon>
        <taxon>Pseudomonadati</taxon>
        <taxon>Pseudomonadota</taxon>
        <taxon>Gammaproteobacteria</taxon>
        <taxon>Pseudomonadales</taxon>
        <taxon>Pseudomonadaceae</taxon>
        <taxon>Pseudomonas</taxon>
    </lineage>
</organism>
<dbReference type="Proteomes" id="UP000051335">
    <property type="component" value="Unassembled WGS sequence"/>
</dbReference>
<keyword evidence="3" id="KW-1185">Reference proteome</keyword>
<dbReference type="EMBL" id="LJQC01000612">
    <property type="protein sequence ID" value="KPW97383.1"/>
    <property type="molecule type" value="Genomic_DNA"/>
</dbReference>
<comment type="caution">
    <text evidence="2">The sequence shown here is derived from an EMBL/GenBank/DDBJ whole genome shotgun (WGS) entry which is preliminary data.</text>
</comment>